<dbReference type="AlphaFoldDB" id="A0AAU1M0F4"/>
<gene>
    <name evidence="1" type="ORF">OG222_29285</name>
</gene>
<accession>A0AAU1M0F4</accession>
<name>A0AAU1M0F4_9ACTN</name>
<dbReference type="EMBL" id="CP108169">
    <property type="protein sequence ID" value="WTQ76962.1"/>
    <property type="molecule type" value="Genomic_DNA"/>
</dbReference>
<organism evidence="1">
    <name type="scientific">Streptomyces sp. NBC_00148</name>
    <dbReference type="NCBI Taxonomy" id="2903626"/>
    <lineage>
        <taxon>Bacteria</taxon>
        <taxon>Bacillati</taxon>
        <taxon>Actinomycetota</taxon>
        <taxon>Actinomycetes</taxon>
        <taxon>Kitasatosporales</taxon>
        <taxon>Streptomycetaceae</taxon>
        <taxon>Streptomyces</taxon>
    </lineage>
</organism>
<reference evidence="1" key="1">
    <citation type="submission" date="2022-10" db="EMBL/GenBank/DDBJ databases">
        <title>The complete genomes of actinobacterial strains from the NBC collection.</title>
        <authorList>
            <person name="Joergensen T.S."/>
            <person name="Alvarez Arevalo M."/>
            <person name="Sterndorff E.B."/>
            <person name="Faurdal D."/>
            <person name="Vuksanovic O."/>
            <person name="Mourched A.-S."/>
            <person name="Charusanti P."/>
            <person name="Shaw S."/>
            <person name="Blin K."/>
            <person name="Weber T."/>
        </authorList>
    </citation>
    <scope>NUCLEOTIDE SEQUENCE</scope>
    <source>
        <strain evidence="1">NBC_00148</strain>
    </source>
</reference>
<proteinExistence type="predicted"/>
<protein>
    <submittedName>
        <fullName evidence="1">Uncharacterized protein</fullName>
    </submittedName>
</protein>
<evidence type="ECO:0000313" key="1">
    <source>
        <dbReference type="EMBL" id="WTQ76962.1"/>
    </source>
</evidence>
<sequence length="111" mass="12899">MTLTDLPDGFRDAEQRRSVQAMIASRLADDREQQECRYLMRFWWQLSMPYQEVSVAELRLNVGRRKLDVVMELVSAIRSSHEEIDAWLAGTVRTFPVLQDHGFSATSDNHD</sequence>